<protein>
    <submittedName>
        <fullName evidence="2">Neuropeptide Y receptor type 1</fullName>
    </submittedName>
</protein>
<feature type="compositionally biased region" description="Basic and acidic residues" evidence="1">
    <location>
        <begin position="106"/>
        <end position="118"/>
    </location>
</feature>
<reference evidence="2" key="1">
    <citation type="journal article" date="2023" name="PLoS Negl. Trop. Dis.">
        <title>A genome sequence for Biomphalaria pfeifferi, the major vector snail for the human-infecting parasite Schistosoma mansoni.</title>
        <authorList>
            <person name="Bu L."/>
            <person name="Lu L."/>
            <person name="Laidemitt M.R."/>
            <person name="Zhang S.M."/>
            <person name="Mutuku M."/>
            <person name="Mkoji G."/>
            <person name="Steinauer M."/>
            <person name="Loker E.S."/>
        </authorList>
    </citation>
    <scope>NUCLEOTIDE SEQUENCE</scope>
    <source>
        <strain evidence="2">KasaAsao</strain>
    </source>
</reference>
<sequence length="118" mass="13292">MVITTKITVTDSMTATIGFRINLTFKENVTHRNLSTVMDAVIKLATRLKKPQAVVAYAHGHIEVDDRFQNHWAEHEAEDQHQHHHTSISGGEDKEGDVGGAVSKAEFQENDHFNDIHH</sequence>
<dbReference type="AlphaFoldDB" id="A0AAD8BHV6"/>
<evidence type="ECO:0000256" key="1">
    <source>
        <dbReference type="SAM" id="MobiDB-lite"/>
    </source>
</evidence>
<proteinExistence type="predicted"/>
<keyword evidence="2" id="KW-0675">Receptor</keyword>
<reference evidence="2" key="2">
    <citation type="submission" date="2023-04" db="EMBL/GenBank/DDBJ databases">
        <authorList>
            <person name="Bu L."/>
            <person name="Lu L."/>
            <person name="Laidemitt M.R."/>
            <person name="Zhang S.M."/>
            <person name="Mutuku M."/>
            <person name="Mkoji G."/>
            <person name="Steinauer M."/>
            <person name="Loker E.S."/>
        </authorList>
    </citation>
    <scope>NUCLEOTIDE SEQUENCE</scope>
    <source>
        <strain evidence="2">KasaAsao</strain>
        <tissue evidence="2">Whole Snail</tissue>
    </source>
</reference>
<evidence type="ECO:0000313" key="3">
    <source>
        <dbReference type="Proteomes" id="UP001233172"/>
    </source>
</evidence>
<comment type="caution">
    <text evidence="2">The sequence shown here is derived from an EMBL/GenBank/DDBJ whole genome shotgun (WGS) entry which is preliminary data.</text>
</comment>
<organism evidence="2 3">
    <name type="scientific">Biomphalaria pfeifferi</name>
    <name type="common">Bloodfluke planorb</name>
    <name type="synonym">Freshwater snail</name>
    <dbReference type="NCBI Taxonomy" id="112525"/>
    <lineage>
        <taxon>Eukaryota</taxon>
        <taxon>Metazoa</taxon>
        <taxon>Spiralia</taxon>
        <taxon>Lophotrochozoa</taxon>
        <taxon>Mollusca</taxon>
        <taxon>Gastropoda</taxon>
        <taxon>Heterobranchia</taxon>
        <taxon>Euthyneura</taxon>
        <taxon>Panpulmonata</taxon>
        <taxon>Hygrophila</taxon>
        <taxon>Lymnaeoidea</taxon>
        <taxon>Planorbidae</taxon>
        <taxon>Biomphalaria</taxon>
    </lineage>
</organism>
<dbReference type="EMBL" id="JASAOG010000074">
    <property type="protein sequence ID" value="KAK0054866.1"/>
    <property type="molecule type" value="Genomic_DNA"/>
</dbReference>
<evidence type="ECO:0000313" key="2">
    <source>
        <dbReference type="EMBL" id="KAK0054866.1"/>
    </source>
</evidence>
<dbReference type="Proteomes" id="UP001233172">
    <property type="component" value="Unassembled WGS sequence"/>
</dbReference>
<gene>
    <name evidence="2" type="ORF">Bpfe_015712</name>
</gene>
<feature type="region of interest" description="Disordered" evidence="1">
    <location>
        <begin position="68"/>
        <end position="118"/>
    </location>
</feature>
<accession>A0AAD8BHV6</accession>
<name>A0AAD8BHV6_BIOPF</name>
<feature type="compositionally biased region" description="Basic and acidic residues" evidence="1">
    <location>
        <begin position="68"/>
        <end position="81"/>
    </location>
</feature>
<keyword evidence="3" id="KW-1185">Reference proteome</keyword>